<dbReference type="Proteomes" id="UP000255224">
    <property type="component" value="Unassembled WGS sequence"/>
</dbReference>
<name>A0A376DT97_CHRCU</name>
<dbReference type="OrthoDB" id="840343at2"/>
<reference evidence="2 3" key="1">
    <citation type="submission" date="2018-06" db="EMBL/GenBank/DDBJ databases">
        <authorList>
            <consortium name="Pathogen Informatics"/>
            <person name="Doyle S."/>
        </authorList>
    </citation>
    <scope>NUCLEOTIDE SEQUENCE [LARGE SCALE GENOMIC DNA]</scope>
    <source>
        <strain evidence="2 3">NCTC13533</strain>
    </source>
</reference>
<keyword evidence="4" id="KW-1185">Reference proteome</keyword>
<reference evidence="1" key="3">
    <citation type="submission" date="2018-11" db="EMBL/GenBank/DDBJ databases">
        <title>Proposal to divide the Flavobacteriaceae and reorganize its genera based on Amino Acid Identity values calculated from whole genome sequences.</title>
        <authorList>
            <person name="Nicholson A.C."/>
            <person name="Gulvik C.A."/>
            <person name="Whitney A.M."/>
            <person name="Humrighouse B.W."/>
            <person name="Bell M."/>
            <person name="Holmes B."/>
            <person name="Steigerwalt A."/>
            <person name="Villarma A."/>
            <person name="Sheth M."/>
            <person name="Batra D."/>
            <person name="Pryor J."/>
            <person name="Bernardet J.-F."/>
            <person name="Hugo C."/>
            <person name="Kampfer P."/>
            <person name="Newman J."/>
            <person name="Mcquiston J.R."/>
        </authorList>
    </citation>
    <scope>NUCLEOTIDE SEQUENCE [LARGE SCALE GENOMIC DNA]</scope>
    <source>
        <strain evidence="1">G0188</strain>
    </source>
</reference>
<evidence type="ECO:0000313" key="2">
    <source>
        <dbReference type="EMBL" id="STC94791.1"/>
    </source>
</evidence>
<dbReference type="RefSeq" id="WP_123879880.1">
    <property type="nucleotide sequence ID" value="NZ_CP033920.1"/>
</dbReference>
<evidence type="ECO:0000313" key="4">
    <source>
        <dbReference type="Proteomes" id="UP000273270"/>
    </source>
</evidence>
<accession>A0A376DT97</accession>
<proteinExistence type="predicted"/>
<gene>
    <name evidence="1" type="ORF">EG346_15805</name>
    <name evidence="2" type="ORF">NCTC13533_01675</name>
</gene>
<dbReference type="AlphaFoldDB" id="A0A376DT97"/>
<protein>
    <recommendedName>
        <fullName evidence="5">Toprim domain-containing protein</fullName>
    </recommendedName>
</protein>
<sequence length="1011" mass="117263">MSSFPINQEQIFEATNGGWDLIERFLPEANINKHFRIRKEGTESANVSKNNGIYFVKDWGDPGGFFSQSKHGIHIYSQYTGKTYFESLLALGEELNLIDKTKTRVKNIVKCKFTEYDGVELNSDGFAYVTKEFTPYELEILGPLVTADICKKYRLFSLESYSWIKKVENTQKEFCEVITVTSSETYPILAFIISEGGGKPKVSLRGPKKDVMVEPADPSREWLKIYQPKSADKKYRFSYLGKKPKQHIFGLDILKSMTVEKEDVLDDDGHATGEVKDKITKLKKLIICSGDRDSINMASTGKADAVVWFNSETADITESDIGLLFKHSHDVINVPDLDPTGIEAGKKIALEHMDVKTAWLPEEITKRKDFRGNALKDFTDFMKINSSFDDDLQLELKRKVERFLELARPGKFWSGSYNKSRNTMDYKINYKNAFNFLKLNGFSRIKDENRKDGFYFVKQDKHILKEVSAQEIKDFFNSFLDEKQKEKGLALYPDDLLNMLIGSEAVSDKKLVNLETKDFDFTDHTSKSQYLFFDKFIWEVTADKVEEINKGYSRYVMEGDILNNIIKKQTRHTLQSRAIKIEAHYIDSDGKLNRGNPFFDIKKDQNNNWDVNIYRKDCDFMNYLINASRVYWKEEVQNLPPSKREEYFKENNFVLDKYKLEGSDVGLDDDQVYEQEVHFANKVYAFGYLLHRFKDPSKAWCTYVMDNEVVDDNESHGRTGKSLLFNNGIRLFMNSKYMGARKKNLLESDFLYDGITEQTDYVLFDDADKKFQFNQLFTDITGDLNVNPKNQNAYLIPFHQSPKFCITTNYAPFGLDSSTMERILFVSYSDWYHGAKEDMEARSPLNDFQNRFFTEWDDKQWNLFLNFSVQCLQFYLSTKDKVGAPQGNIKKRNLITEMGPVFLEWAEGYFVDEKLNSEVNKKEAFKNLIDYNPSVKNISATLFKNKLKQFCELKGYILNPADKLTTSDGRIMRSFNGVSTEYIYLAFLEGPFGVGETHDTKDSDRDNDYPY</sequence>
<evidence type="ECO:0000313" key="3">
    <source>
        <dbReference type="Proteomes" id="UP000255224"/>
    </source>
</evidence>
<dbReference type="EMBL" id="UFVQ01000003">
    <property type="protein sequence ID" value="STC94791.1"/>
    <property type="molecule type" value="Genomic_DNA"/>
</dbReference>
<accession>A0A3G6M1N9</accession>
<evidence type="ECO:0008006" key="5">
    <source>
        <dbReference type="Google" id="ProtNLM"/>
    </source>
</evidence>
<organism evidence="2 3">
    <name type="scientific">Chryseobacterium carnipullorum</name>
    <dbReference type="NCBI Taxonomy" id="1124835"/>
    <lineage>
        <taxon>Bacteria</taxon>
        <taxon>Pseudomonadati</taxon>
        <taxon>Bacteroidota</taxon>
        <taxon>Flavobacteriia</taxon>
        <taxon>Flavobacteriales</taxon>
        <taxon>Weeksellaceae</taxon>
        <taxon>Chryseobacterium group</taxon>
        <taxon>Chryseobacterium</taxon>
    </lineage>
</organism>
<evidence type="ECO:0000313" key="1">
    <source>
        <dbReference type="EMBL" id="AZA49551.1"/>
    </source>
</evidence>
<reference evidence="4" key="2">
    <citation type="submission" date="2018-11" db="EMBL/GenBank/DDBJ databases">
        <title>Proposal to divide the Flavobacteriaceae and reorganize its genera based on Amino Acid Identity values calculated from whole genome sequences.</title>
        <authorList>
            <person name="Nicholson A.C."/>
            <person name="Gulvik C.A."/>
            <person name="Whitney A.M."/>
            <person name="Humrighouse B.W."/>
            <person name="Bell M."/>
            <person name="Holmes B."/>
            <person name="Steigerwalt A.G."/>
            <person name="Villarma A."/>
            <person name="Sheth M."/>
            <person name="Batra D."/>
            <person name="Pryor J."/>
            <person name="Bernardet J.-F."/>
            <person name="Hugo C."/>
            <person name="Kampfer P."/>
            <person name="Newman J."/>
            <person name="McQuiston J.R."/>
        </authorList>
    </citation>
    <scope>NUCLEOTIDE SEQUENCE [LARGE SCALE GENOMIC DNA]</scope>
    <source>
        <strain evidence="4">G0188</strain>
    </source>
</reference>
<dbReference type="SUPFAM" id="SSF56731">
    <property type="entry name" value="DNA primase core"/>
    <property type="match status" value="1"/>
</dbReference>
<dbReference type="KEGG" id="ccau:EG346_15805"/>
<dbReference type="CDD" id="cd00188">
    <property type="entry name" value="TOPRIM"/>
    <property type="match status" value="1"/>
</dbReference>
<dbReference type="EMBL" id="CP033920">
    <property type="protein sequence ID" value="AZA49551.1"/>
    <property type="molecule type" value="Genomic_DNA"/>
</dbReference>
<dbReference type="Gene3D" id="3.40.1360.10">
    <property type="match status" value="1"/>
</dbReference>
<dbReference type="Proteomes" id="UP000273270">
    <property type="component" value="Chromosome"/>
</dbReference>